<dbReference type="Pfam" id="PF04548">
    <property type="entry name" value="AIG1"/>
    <property type="match status" value="2"/>
</dbReference>
<evidence type="ECO:0000313" key="6">
    <source>
        <dbReference type="EMBL" id="CAC5363095.1"/>
    </source>
</evidence>
<protein>
    <recommendedName>
        <fullName evidence="5">AIG1-type G domain-containing protein</fullName>
    </recommendedName>
</protein>
<organism evidence="6 7">
    <name type="scientific">Mytilus coruscus</name>
    <name type="common">Sea mussel</name>
    <dbReference type="NCBI Taxonomy" id="42192"/>
    <lineage>
        <taxon>Eukaryota</taxon>
        <taxon>Metazoa</taxon>
        <taxon>Spiralia</taxon>
        <taxon>Lophotrochozoa</taxon>
        <taxon>Mollusca</taxon>
        <taxon>Bivalvia</taxon>
        <taxon>Autobranchia</taxon>
        <taxon>Pteriomorphia</taxon>
        <taxon>Mytilida</taxon>
        <taxon>Mytiloidea</taxon>
        <taxon>Mytilidae</taxon>
        <taxon>Mytilinae</taxon>
        <taxon>Mytilus</taxon>
    </lineage>
</organism>
<name>A0A6J8A7V6_MYTCO</name>
<evidence type="ECO:0000256" key="4">
    <source>
        <dbReference type="SAM" id="MobiDB-lite"/>
    </source>
</evidence>
<keyword evidence="3" id="KW-0342">GTP-binding</keyword>
<evidence type="ECO:0000313" key="7">
    <source>
        <dbReference type="Proteomes" id="UP000507470"/>
    </source>
</evidence>
<evidence type="ECO:0000256" key="1">
    <source>
        <dbReference type="ARBA" id="ARBA00008535"/>
    </source>
</evidence>
<dbReference type="GO" id="GO:0005525">
    <property type="term" value="F:GTP binding"/>
    <property type="evidence" value="ECO:0007669"/>
    <property type="project" value="UniProtKB-KW"/>
</dbReference>
<evidence type="ECO:0000256" key="3">
    <source>
        <dbReference type="ARBA" id="ARBA00023134"/>
    </source>
</evidence>
<dbReference type="AlphaFoldDB" id="A0A6J8A7V6"/>
<dbReference type="OrthoDB" id="431287at2759"/>
<dbReference type="InterPro" id="IPR006703">
    <property type="entry name" value="G_AIG1"/>
</dbReference>
<feature type="domain" description="AIG1-type G" evidence="5">
    <location>
        <begin position="128"/>
        <end position="336"/>
    </location>
</feature>
<keyword evidence="7" id="KW-1185">Reference proteome</keyword>
<dbReference type="EMBL" id="CACVKT020000784">
    <property type="protein sequence ID" value="CAC5363095.1"/>
    <property type="molecule type" value="Genomic_DNA"/>
</dbReference>
<evidence type="ECO:0000256" key="2">
    <source>
        <dbReference type="ARBA" id="ARBA00022741"/>
    </source>
</evidence>
<dbReference type="PANTHER" id="PTHR10903:SF184">
    <property type="entry name" value="GTP-BINDING PROTEIN A"/>
    <property type="match status" value="1"/>
</dbReference>
<keyword evidence="2" id="KW-0547">Nucleotide-binding</keyword>
<evidence type="ECO:0000259" key="5">
    <source>
        <dbReference type="PROSITE" id="PS51720"/>
    </source>
</evidence>
<reference evidence="6 7" key="1">
    <citation type="submission" date="2020-06" db="EMBL/GenBank/DDBJ databases">
        <authorList>
            <person name="Li R."/>
            <person name="Bekaert M."/>
        </authorList>
    </citation>
    <scope>NUCLEOTIDE SEQUENCE [LARGE SCALE GENOMIC DNA]</scope>
    <source>
        <strain evidence="7">wild</strain>
    </source>
</reference>
<dbReference type="PROSITE" id="PS51720">
    <property type="entry name" value="G_AIG1"/>
    <property type="match status" value="1"/>
</dbReference>
<feature type="compositionally biased region" description="Basic and acidic residues" evidence="4">
    <location>
        <begin position="330"/>
        <end position="351"/>
    </location>
</feature>
<feature type="region of interest" description="Disordered" evidence="4">
    <location>
        <begin position="330"/>
        <end position="357"/>
    </location>
</feature>
<dbReference type="SUPFAM" id="SSF52540">
    <property type="entry name" value="P-loop containing nucleoside triphosphate hydrolases"/>
    <property type="match status" value="1"/>
</dbReference>
<proteinExistence type="inferred from homology"/>
<dbReference type="InterPro" id="IPR027417">
    <property type="entry name" value="P-loop_NTPase"/>
</dbReference>
<sequence>MFKHAIVVFTNLDVWKDRFKDDNGQEPDDHRYVRTLPQDSMNLLKKCGGRYVLFDNKCTGDEMEKQLRNLLDEIAKMIALNKEEVYTEEMMTDRKDQENDMSLRQGNDWIIKTGFSAGICAAVGFFTNQEIRIILLGPSGSGKSRTGNNLGKLTPAFKVGNRGRPVTVNCESATVERFGKRLRIIDTPGIWGDEKEKKELLNEIIKSLQMACEGPHVFLLVVEMGRAVEILLRYQYLFGEKMFKYSIVLFTNFDVWRDRSKDDNDQDPDVHQYLINLPKDAKDILNKCSWRYAVLDNRSIGEDMEGHLRNLMEKIKDLVTENNEEFYTEEKIENYTREKNEKSTEQHDSSPRRKIKG</sequence>
<dbReference type="Proteomes" id="UP000507470">
    <property type="component" value="Unassembled WGS sequence"/>
</dbReference>
<accession>A0A6J8A7V6</accession>
<dbReference type="InterPro" id="IPR045058">
    <property type="entry name" value="GIMA/IAN/Toc"/>
</dbReference>
<dbReference type="Gene3D" id="3.40.50.300">
    <property type="entry name" value="P-loop containing nucleotide triphosphate hydrolases"/>
    <property type="match status" value="2"/>
</dbReference>
<gene>
    <name evidence="6" type="ORF">MCOR_4649</name>
</gene>
<dbReference type="PANTHER" id="PTHR10903">
    <property type="entry name" value="GTPASE, IMAP FAMILY MEMBER-RELATED"/>
    <property type="match status" value="1"/>
</dbReference>
<comment type="similarity">
    <text evidence="1">Belongs to the TRAFAC class TrmE-Era-EngA-EngB-Septin-like GTPase superfamily. AIG1/Toc34/Toc159-like paraseptin GTPase family. IAN subfamily.</text>
</comment>